<keyword evidence="2" id="KW-1185">Reference proteome</keyword>
<dbReference type="EMBL" id="JAMKFE010000012">
    <property type="protein sequence ID" value="MCM5681556.1"/>
    <property type="molecule type" value="Genomic_DNA"/>
</dbReference>
<organism evidence="1 2">
    <name type="scientific">Caldimonas mangrovi</name>
    <dbReference type="NCBI Taxonomy" id="2944811"/>
    <lineage>
        <taxon>Bacteria</taxon>
        <taxon>Pseudomonadati</taxon>
        <taxon>Pseudomonadota</taxon>
        <taxon>Betaproteobacteria</taxon>
        <taxon>Burkholderiales</taxon>
        <taxon>Sphaerotilaceae</taxon>
        <taxon>Caldimonas</taxon>
    </lineage>
</organism>
<dbReference type="Proteomes" id="UP001165541">
    <property type="component" value="Unassembled WGS sequence"/>
</dbReference>
<evidence type="ECO:0000313" key="2">
    <source>
        <dbReference type="Proteomes" id="UP001165541"/>
    </source>
</evidence>
<name>A0ABT0YTX7_9BURK</name>
<proteinExistence type="predicted"/>
<protein>
    <submittedName>
        <fullName evidence="1">Uncharacterized protein</fullName>
    </submittedName>
</protein>
<comment type="caution">
    <text evidence="1">The sequence shown here is derived from an EMBL/GenBank/DDBJ whole genome shotgun (WGS) entry which is preliminary data.</text>
</comment>
<gene>
    <name evidence="1" type="ORF">M8A51_18685</name>
</gene>
<accession>A0ABT0YTX7</accession>
<sequence length="95" mass="10211">MTDVRSIFGRTPAVGRQHALVGEAPAAQTKSLPPIIEYPVLVVSLSFEGPTIEWPVTVSADARAVSRKRLCSVFSGLPVDEDGKCLAHAIKNVFH</sequence>
<dbReference type="RefSeq" id="WP_251780035.1">
    <property type="nucleotide sequence ID" value="NZ_JAMKFE010000012.1"/>
</dbReference>
<reference evidence="1" key="1">
    <citation type="submission" date="2022-05" db="EMBL/GenBank/DDBJ databases">
        <title>Schlegelella sp. nov., isolated from mangrove soil.</title>
        <authorList>
            <person name="Liu Y."/>
            <person name="Ge X."/>
            <person name="Liu W."/>
        </authorList>
    </citation>
    <scope>NUCLEOTIDE SEQUENCE</scope>
    <source>
        <strain evidence="1">S2-27</strain>
    </source>
</reference>
<evidence type="ECO:0000313" key="1">
    <source>
        <dbReference type="EMBL" id="MCM5681556.1"/>
    </source>
</evidence>